<feature type="signal peptide" evidence="1">
    <location>
        <begin position="1"/>
        <end position="21"/>
    </location>
</feature>
<sequence length="484" mass="54158">MKKLKNIRLFVIGLLAFSITSCDEFLDVNENPNQLIEVPANTLLTSSTLGTATLMGTHLHRYSAVYTQQFSAGTAQIWDLSRYLLTETDMNDVWRPRLYSGVLNDLKRLEERTLTTSPHYAGISRILQGFLFMTVVDNWGDVPFTEALQLTDNLTPAYDNDEAIYTGIIAMIDSGIELTNSANSTFRPAGDDLIYNGDLAKWRRLANTIKLRLYLHYYPTNAALATQSISTLLGSGAEFIAGNVDNFQVRFLPGDADRANPISQFEVRRQNQFFPAEYFVSLMNTKADPRRPFYFTQFGTNYVGIPVNSNQNTSTNYSRMHVYLRGAVTSTNLITGYAGDAPLRMLTFAEYHFILAEYHARNNRIAESQLAYTAGITASMTNVGVAVADIATYIASRPILTSANAIQQIIEEKYVANYGVASEPWVDWRRTGFPQLTPMSAADQPQIPRILPYAELERVTNRANTPARGKPEIIQPGVFWDPGL</sequence>
<keyword evidence="3" id="KW-1185">Reference proteome</keyword>
<dbReference type="EMBL" id="JMIH01000015">
    <property type="protein sequence ID" value="KEO74502.1"/>
    <property type="molecule type" value="Genomic_DNA"/>
</dbReference>
<name>A0A074LKY3_9BACT</name>
<dbReference type="InterPro" id="IPR041662">
    <property type="entry name" value="SusD-like_2"/>
</dbReference>
<reference evidence="2 3" key="1">
    <citation type="submission" date="2014-04" db="EMBL/GenBank/DDBJ databases">
        <title>Characterization and application of a salt tolerant electro-active bacterium.</title>
        <authorList>
            <person name="Yang L."/>
            <person name="Wei S."/>
            <person name="Tay Q.X.M."/>
        </authorList>
    </citation>
    <scope>NUCLEOTIDE SEQUENCE [LARGE SCALE GENOMIC DNA]</scope>
    <source>
        <strain evidence="2 3">LY1</strain>
    </source>
</reference>
<organism evidence="2 3">
    <name type="scientific">Anditalea andensis</name>
    <dbReference type="NCBI Taxonomy" id="1048983"/>
    <lineage>
        <taxon>Bacteria</taxon>
        <taxon>Pseudomonadati</taxon>
        <taxon>Bacteroidota</taxon>
        <taxon>Cytophagia</taxon>
        <taxon>Cytophagales</taxon>
        <taxon>Cytophagaceae</taxon>
        <taxon>Anditalea</taxon>
    </lineage>
</organism>
<evidence type="ECO:0000256" key="1">
    <source>
        <dbReference type="SAM" id="SignalP"/>
    </source>
</evidence>
<dbReference type="PROSITE" id="PS51257">
    <property type="entry name" value="PROKAR_LIPOPROTEIN"/>
    <property type="match status" value="1"/>
</dbReference>
<evidence type="ECO:0008006" key="4">
    <source>
        <dbReference type="Google" id="ProtNLM"/>
    </source>
</evidence>
<evidence type="ECO:0000313" key="3">
    <source>
        <dbReference type="Proteomes" id="UP000027821"/>
    </source>
</evidence>
<protein>
    <recommendedName>
        <fullName evidence="4">SusD/RagB family nutrient-binding outer membrane lipoprotein</fullName>
    </recommendedName>
</protein>
<dbReference type="Gene3D" id="1.25.40.390">
    <property type="match status" value="1"/>
</dbReference>
<comment type="caution">
    <text evidence="2">The sequence shown here is derived from an EMBL/GenBank/DDBJ whole genome shotgun (WGS) entry which is preliminary data.</text>
</comment>
<dbReference type="eggNOG" id="COG0521">
    <property type="taxonomic scope" value="Bacteria"/>
</dbReference>
<accession>A0A074LKY3</accession>
<dbReference type="RefSeq" id="WP_035072519.1">
    <property type="nucleotide sequence ID" value="NZ_JMIH01000015.1"/>
</dbReference>
<feature type="chain" id="PRO_5001698348" description="SusD/RagB family nutrient-binding outer membrane lipoprotein" evidence="1">
    <location>
        <begin position="22"/>
        <end position="484"/>
    </location>
</feature>
<gene>
    <name evidence="2" type="ORF">EL17_07120</name>
</gene>
<dbReference type="InterPro" id="IPR011990">
    <property type="entry name" value="TPR-like_helical_dom_sf"/>
</dbReference>
<evidence type="ECO:0000313" key="2">
    <source>
        <dbReference type="EMBL" id="KEO74502.1"/>
    </source>
</evidence>
<dbReference type="Pfam" id="PF12771">
    <property type="entry name" value="SusD-like_2"/>
    <property type="match status" value="1"/>
</dbReference>
<dbReference type="AlphaFoldDB" id="A0A074LKY3"/>
<dbReference type="OrthoDB" id="622163at2"/>
<dbReference type="Proteomes" id="UP000027821">
    <property type="component" value="Unassembled WGS sequence"/>
</dbReference>
<dbReference type="SUPFAM" id="SSF48452">
    <property type="entry name" value="TPR-like"/>
    <property type="match status" value="1"/>
</dbReference>
<keyword evidence="1" id="KW-0732">Signal</keyword>
<proteinExistence type="predicted"/>
<dbReference type="STRING" id="1048983.EL17_07120"/>